<dbReference type="GeneID" id="82149500"/>
<reference evidence="1 2" key="1">
    <citation type="submission" date="2019-02" db="EMBL/GenBank/DDBJ databases">
        <title>Isolation and identification of novel species under the genus Muribaculum.</title>
        <authorList>
            <person name="Miyake S."/>
            <person name="Ding Y."/>
            <person name="Low A."/>
            <person name="Soh M."/>
            <person name="Seedorf H."/>
        </authorList>
    </citation>
    <scope>NUCLEOTIDE SEQUENCE [LARGE SCALE GENOMIC DNA]</scope>
    <source>
        <strain evidence="1 2">TLL-A3</strain>
    </source>
</reference>
<comment type="caution">
    <text evidence="1">The sequence shown here is derived from an EMBL/GenBank/DDBJ whole genome shotgun (WGS) entry which is preliminary data.</text>
</comment>
<dbReference type="RefSeq" id="WP_135471419.1">
    <property type="nucleotide sequence ID" value="NZ_CASJPC010000017.1"/>
</dbReference>
<name>A0A4Z0V5D9_9BACT</name>
<protein>
    <submittedName>
        <fullName evidence="1">Uncharacterized protein</fullName>
    </submittedName>
</protein>
<keyword evidence="2" id="KW-1185">Reference proteome</keyword>
<proteinExistence type="predicted"/>
<evidence type="ECO:0000313" key="1">
    <source>
        <dbReference type="EMBL" id="TGG40406.1"/>
    </source>
</evidence>
<dbReference type="Proteomes" id="UP000297635">
    <property type="component" value="Unassembled WGS sequence"/>
</dbReference>
<dbReference type="AlphaFoldDB" id="A0A4Z0V5D9"/>
<dbReference type="EMBL" id="SJSA01000001">
    <property type="protein sequence ID" value="TGG40406.1"/>
    <property type="molecule type" value="Genomic_DNA"/>
</dbReference>
<sequence length="67" mass="7355">MPPRAAGPPCHRTLIPPPPPSRFRPSLLRFRILFRTAALSCHSLSSQPFLAIGRTITVPPVRLRSSG</sequence>
<evidence type="ECO:0000313" key="2">
    <source>
        <dbReference type="Proteomes" id="UP000297635"/>
    </source>
</evidence>
<organism evidence="1 2">
    <name type="scientific">Duncaniella freteri</name>
    <dbReference type="NCBI Taxonomy" id="2530391"/>
    <lineage>
        <taxon>Bacteria</taxon>
        <taxon>Pseudomonadati</taxon>
        <taxon>Bacteroidota</taxon>
        <taxon>Bacteroidia</taxon>
        <taxon>Bacteroidales</taxon>
        <taxon>Muribaculaceae</taxon>
        <taxon>Duncaniella</taxon>
    </lineage>
</organism>
<accession>A0A4Z0V5D9</accession>
<gene>
    <name evidence="1" type="ORF">EZ315_06820</name>
</gene>